<dbReference type="FunFam" id="2.30.38.10:FF:000001">
    <property type="entry name" value="Non-ribosomal peptide synthetase PvdI"/>
    <property type="match status" value="1"/>
</dbReference>
<name>A0A1H7I8I6_9ACTN</name>
<keyword evidence="6" id="KW-0443">Lipid metabolism</keyword>
<dbReference type="GO" id="GO:0005829">
    <property type="term" value="C:cytosol"/>
    <property type="evidence" value="ECO:0007669"/>
    <property type="project" value="TreeGrafter"/>
</dbReference>
<evidence type="ECO:0000259" key="8">
    <source>
        <dbReference type="PROSITE" id="PS50075"/>
    </source>
</evidence>
<evidence type="ECO:0000256" key="4">
    <source>
        <dbReference type="ARBA" id="ARBA00022553"/>
    </source>
</evidence>
<dbReference type="InterPro" id="IPR009081">
    <property type="entry name" value="PP-bd_ACP"/>
</dbReference>
<dbReference type="SUPFAM" id="SSF47336">
    <property type="entry name" value="ACP-like"/>
    <property type="match status" value="2"/>
</dbReference>
<keyword evidence="3" id="KW-0596">Phosphopantetheine</keyword>
<dbReference type="InterPro" id="IPR045851">
    <property type="entry name" value="AMP-bd_C_sf"/>
</dbReference>
<dbReference type="CDD" id="cd05931">
    <property type="entry name" value="FAAL"/>
    <property type="match status" value="1"/>
</dbReference>
<evidence type="ECO:0000256" key="6">
    <source>
        <dbReference type="ARBA" id="ARBA00023098"/>
    </source>
</evidence>
<dbReference type="Gene3D" id="3.40.50.12780">
    <property type="entry name" value="N-terminal domain of ligase-like"/>
    <property type="match status" value="2"/>
</dbReference>
<dbReference type="GO" id="GO:0071766">
    <property type="term" value="P:Actinobacterium-type cell wall biogenesis"/>
    <property type="evidence" value="ECO:0007669"/>
    <property type="project" value="UniProtKB-ARBA"/>
</dbReference>
<dbReference type="SUPFAM" id="SSF56801">
    <property type="entry name" value="Acetyl-CoA synthetase-like"/>
    <property type="match status" value="2"/>
</dbReference>
<dbReference type="InterPro" id="IPR020806">
    <property type="entry name" value="PKS_PP-bd"/>
</dbReference>
<dbReference type="CDD" id="cd19531">
    <property type="entry name" value="LCL_NRPS-like"/>
    <property type="match status" value="1"/>
</dbReference>
<feature type="domain" description="Carrier" evidence="8">
    <location>
        <begin position="1615"/>
        <end position="1690"/>
    </location>
</feature>
<dbReference type="RefSeq" id="WP_177227194.1">
    <property type="nucleotide sequence ID" value="NZ_FOBF01000002.1"/>
</dbReference>
<feature type="compositionally biased region" description="Pro residues" evidence="7">
    <location>
        <begin position="1604"/>
        <end position="1614"/>
    </location>
</feature>
<reference evidence="9 10" key="1">
    <citation type="submission" date="2016-10" db="EMBL/GenBank/DDBJ databases">
        <authorList>
            <person name="de Groot N.N."/>
        </authorList>
    </citation>
    <scope>NUCLEOTIDE SEQUENCE [LARGE SCALE GENOMIC DNA]</scope>
    <source>
        <strain evidence="9 10">DSM 43357</strain>
    </source>
</reference>
<dbReference type="InterPro" id="IPR023213">
    <property type="entry name" value="CAT-like_dom_sf"/>
</dbReference>
<organism evidence="9 10">
    <name type="scientific">Nonomuraea pusilla</name>
    <dbReference type="NCBI Taxonomy" id="46177"/>
    <lineage>
        <taxon>Bacteria</taxon>
        <taxon>Bacillati</taxon>
        <taxon>Actinomycetota</taxon>
        <taxon>Actinomycetes</taxon>
        <taxon>Streptosporangiales</taxon>
        <taxon>Streptosporangiaceae</taxon>
        <taxon>Nonomuraea</taxon>
    </lineage>
</organism>
<dbReference type="PROSITE" id="PS00455">
    <property type="entry name" value="AMP_BINDING"/>
    <property type="match status" value="2"/>
</dbReference>
<dbReference type="Gene3D" id="3.30.559.30">
    <property type="entry name" value="Nonribosomal peptide synthetase, condensation domain"/>
    <property type="match status" value="1"/>
</dbReference>
<dbReference type="GO" id="GO:0008610">
    <property type="term" value="P:lipid biosynthetic process"/>
    <property type="evidence" value="ECO:0007669"/>
    <property type="project" value="InterPro"/>
</dbReference>
<dbReference type="Proteomes" id="UP000198953">
    <property type="component" value="Unassembled WGS sequence"/>
</dbReference>
<evidence type="ECO:0000256" key="3">
    <source>
        <dbReference type="ARBA" id="ARBA00022450"/>
    </source>
</evidence>
<dbReference type="Pfam" id="PF00668">
    <property type="entry name" value="Condensation"/>
    <property type="match status" value="1"/>
</dbReference>
<dbReference type="Pfam" id="PF23024">
    <property type="entry name" value="AMP-dom_DIP2-like"/>
    <property type="match status" value="1"/>
</dbReference>
<dbReference type="Pfam" id="PF00550">
    <property type="entry name" value="PP-binding"/>
    <property type="match status" value="2"/>
</dbReference>
<proteinExistence type="inferred from homology"/>
<feature type="region of interest" description="Disordered" evidence="7">
    <location>
        <begin position="1597"/>
        <end position="1620"/>
    </location>
</feature>
<evidence type="ECO:0000256" key="1">
    <source>
        <dbReference type="ARBA" id="ARBA00001957"/>
    </source>
</evidence>
<dbReference type="Pfam" id="PF00501">
    <property type="entry name" value="AMP-binding"/>
    <property type="match status" value="2"/>
</dbReference>
<keyword evidence="5" id="KW-0276">Fatty acid metabolism</keyword>
<evidence type="ECO:0000256" key="2">
    <source>
        <dbReference type="ARBA" id="ARBA00006432"/>
    </source>
</evidence>
<evidence type="ECO:0000313" key="9">
    <source>
        <dbReference type="EMBL" id="SEK57810.1"/>
    </source>
</evidence>
<dbReference type="GO" id="GO:0047527">
    <property type="term" value="F:2,3-dihydroxybenzoate-serine ligase activity"/>
    <property type="evidence" value="ECO:0007669"/>
    <property type="project" value="TreeGrafter"/>
</dbReference>
<dbReference type="SMART" id="SM00823">
    <property type="entry name" value="PKS_PP"/>
    <property type="match status" value="2"/>
</dbReference>
<keyword evidence="10" id="KW-1185">Reference proteome</keyword>
<dbReference type="Gene3D" id="3.30.559.10">
    <property type="entry name" value="Chloramphenicol acetyltransferase-like domain"/>
    <property type="match status" value="1"/>
</dbReference>
<dbReference type="STRING" id="46177.SAMN05660976_00698"/>
<dbReference type="InterPro" id="IPR036736">
    <property type="entry name" value="ACP-like_sf"/>
</dbReference>
<dbReference type="InterPro" id="IPR000873">
    <property type="entry name" value="AMP-dep_synth/lig_dom"/>
</dbReference>
<dbReference type="InterPro" id="IPR001242">
    <property type="entry name" value="Condensation_dom"/>
</dbReference>
<keyword evidence="4" id="KW-0597">Phosphoprotein</keyword>
<dbReference type="GO" id="GO:0031177">
    <property type="term" value="F:phosphopantetheine binding"/>
    <property type="evidence" value="ECO:0007669"/>
    <property type="project" value="InterPro"/>
</dbReference>
<dbReference type="GO" id="GO:0043041">
    <property type="term" value="P:amino acid activation for nonribosomal peptide biosynthetic process"/>
    <property type="evidence" value="ECO:0007669"/>
    <property type="project" value="TreeGrafter"/>
</dbReference>
<dbReference type="GO" id="GO:0009239">
    <property type="term" value="P:enterobactin biosynthetic process"/>
    <property type="evidence" value="ECO:0007669"/>
    <property type="project" value="TreeGrafter"/>
</dbReference>
<protein>
    <submittedName>
        <fullName evidence="9">Amino acid adenylation domain-containing protein</fullName>
    </submittedName>
</protein>
<dbReference type="InterPro" id="IPR020845">
    <property type="entry name" value="AMP-binding_CS"/>
</dbReference>
<dbReference type="NCBIfam" id="TIGR01733">
    <property type="entry name" value="AA-adenyl-dom"/>
    <property type="match status" value="1"/>
</dbReference>
<evidence type="ECO:0000256" key="5">
    <source>
        <dbReference type="ARBA" id="ARBA00022832"/>
    </source>
</evidence>
<dbReference type="GO" id="GO:0009366">
    <property type="term" value="C:enterobactin synthetase complex"/>
    <property type="evidence" value="ECO:0007669"/>
    <property type="project" value="TreeGrafter"/>
</dbReference>
<dbReference type="InterPro" id="IPR010071">
    <property type="entry name" value="AA_adenyl_dom"/>
</dbReference>
<sequence length="1730" mass="183550">MSGFRDTYADGDTRPSAGWSSIVRHWARCQPGKVAFTFPPDVQGPTGTHVSPGTQGRTSLTYGELDLLTQTYAAHLAELRPSHPVLILYPPGIEYVIALLGCFRAGVVPVPAYPPTARRSALDRLAAMASDTGATLALTTAAGRARMARRAADRPALAGVHTPDVEGWLSGPNLPFTHDDPLPDDLALLQYTSGSTSAPRGVRLTHANLLHNSQVIAHAFGTGPELRAVSWLPLHHDMGLIGGVLQTVYSGGSAALMSPSDFAMDPVRWLRMISETRATMSGGPNFAYDLCAERISPQDLAGLDLSSWEVAFNGAEPISAATLDRFAETMGACGFRREAFTPCYGLAESTLMVTSKPRGGALARATLPRDGGPGEMTVVGSGKAPLGDPLAIVNPVTGEPVDDGVVGEIWVAGPSISKGYLTGAFPHGTLRGESWLRTGDLGFLREGELFVTGRLKDLVVIRGRNLYPQDIERTAALSHPALPAGGGAAFSLPGRRTEELVIVHEVIRGTPEAELPAIAAAVAEAVVSAHEVRPGRVVLIRASSLPRTTSGKVQRGACRERLLAGELKVLSSAAPAGQPAGRPVADGPEGMIQREAAAILGLAPGEVPGDLPLVSAGLDSLGALRLWHRVRRDHDSSVDLEDAIGMSARELAATLTPREHPHRTAAQPPDREPPREAPVSASQRSMLFMHELAPHSSAYLLSAEAALESPVDVPRLSDALRRLADRHEALRTTFPGGPRQVTHPVLEPDFEHVDCAGWSERELAEAVRQAAGKPLDLERGPLLRVRLFSTGPRAHRLVFTVHHLVADLWSVSLLLRDLDFLYQGGRPDVPARTYAEFVGAQAELLSGQEGERLWRFWRERLDGMPAEPALPADRVRPPSPRFRGSSVRLDLDARTGTALRQLAEAQGVTLFTVLLTAFHILLSRYAGRRDVVVGTPYHGREQAEFAGTAGCFVNTLPLRTTVDPAEPYPTMLRRVHEETREAMRHGAFPFATLVERLRPARSSAHTPLIHAMFSLHQTPVRGLAPFALGREGGELSIGGLALRSLESAAEDAQFDLALAMGDLGDGRLGGTLRYDADLFDESTIGRMAAHFQTIADGIAARSDRVVGALPMLTERERGLLLPPAPGAEPAAALLVERFHEQVLARPDVPAVSCAGETLTYAELGRRSDALARRLAGLGIGAGDIVAVALPRTPDLIVALLGVLRTAAAYLPIDLDLPPRRITDMLDDAGPAAVITEPGSGVDPGGAAVVTMGGTGGPLGEPGAPGPHDLAYVIYTSGSTGRPKGVSVTHGGLAAFCRAAGRLFGLGPGSHVPAITTVSFDIAVLELLVPLTAGATVRLLDRRTARDGTLLRAALETGPATHLQATPGTWQLLLDAGWSGTPALTMLCGGEALPARLAEELAGKGAVLWNLYGPTEATIWSTAAIVGAGRVSIGRAIEGTRAYVLDEALRLVPPGAVGELYIGGMGLARGYHGRPAMTSERFVADPFSRPGARLYRTGDLVRLRPDGELEFLGRSDHQLKVRGHRVEAGEVEAALSRRPGVRRAVVTAHGSTLVAYLEGTPPDQDDLRRALAECLPGYMIPSVFVRLDRLPVTANGKIDRSRLPAPEPVSPPAGEPPATGTERAVAGLVSALLGAEAVGRRQNLFDLGAHSLLLSQLAAQIREAFSVELALHRLFEEPTVAAVAALIDGAERRDSRLGPIRRADRSRYLAARDGGGALELPAALRRSAGER</sequence>
<dbReference type="Pfam" id="PF13193">
    <property type="entry name" value="AMP-binding_C"/>
    <property type="match status" value="1"/>
</dbReference>
<evidence type="ECO:0000256" key="7">
    <source>
        <dbReference type="SAM" id="MobiDB-lite"/>
    </source>
</evidence>
<dbReference type="Gene3D" id="3.30.300.30">
    <property type="match status" value="2"/>
</dbReference>
<dbReference type="FunFam" id="3.40.50.12780:FF:000013">
    <property type="entry name" value="Long-chain-fatty-acid--AMP ligase FadD32"/>
    <property type="match status" value="1"/>
</dbReference>
<dbReference type="PROSITE" id="PS50075">
    <property type="entry name" value="CARRIER"/>
    <property type="match status" value="1"/>
</dbReference>
<dbReference type="InterPro" id="IPR040097">
    <property type="entry name" value="FAAL/FAAC"/>
</dbReference>
<feature type="region of interest" description="Disordered" evidence="7">
    <location>
        <begin position="654"/>
        <end position="681"/>
    </location>
</feature>
<dbReference type="InterPro" id="IPR042099">
    <property type="entry name" value="ANL_N_sf"/>
</dbReference>
<evidence type="ECO:0000313" key="10">
    <source>
        <dbReference type="Proteomes" id="UP000198953"/>
    </source>
</evidence>
<comment type="cofactor">
    <cofactor evidence="1">
        <name>pantetheine 4'-phosphate</name>
        <dbReference type="ChEBI" id="CHEBI:47942"/>
    </cofactor>
</comment>
<accession>A0A1H7I8I6</accession>
<dbReference type="SUPFAM" id="SSF52777">
    <property type="entry name" value="CoA-dependent acyltransferases"/>
    <property type="match status" value="2"/>
</dbReference>
<dbReference type="PANTHER" id="PTHR45527">
    <property type="entry name" value="NONRIBOSOMAL PEPTIDE SYNTHETASE"/>
    <property type="match status" value="1"/>
</dbReference>
<gene>
    <name evidence="9" type="ORF">SAMN05660976_00698</name>
</gene>
<dbReference type="GO" id="GO:0006631">
    <property type="term" value="P:fatty acid metabolic process"/>
    <property type="evidence" value="ECO:0007669"/>
    <property type="project" value="UniProtKB-KW"/>
</dbReference>
<dbReference type="PANTHER" id="PTHR45527:SF1">
    <property type="entry name" value="FATTY ACID SYNTHASE"/>
    <property type="match status" value="1"/>
</dbReference>
<dbReference type="InterPro" id="IPR025110">
    <property type="entry name" value="AMP-bd_C"/>
</dbReference>
<comment type="similarity">
    <text evidence="2">Belongs to the ATP-dependent AMP-binding enzyme family.</text>
</comment>
<dbReference type="EMBL" id="FOBF01000002">
    <property type="protein sequence ID" value="SEK57810.1"/>
    <property type="molecule type" value="Genomic_DNA"/>
</dbReference>
<dbReference type="Gene3D" id="1.10.1200.10">
    <property type="entry name" value="ACP-like"/>
    <property type="match status" value="2"/>
</dbReference>